<organism evidence="2">
    <name type="scientific">uncultured Alphaproteobacteria bacterium</name>
    <dbReference type="NCBI Taxonomy" id="91750"/>
    <lineage>
        <taxon>Bacteria</taxon>
        <taxon>Pseudomonadati</taxon>
        <taxon>Pseudomonadota</taxon>
        <taxon>Alphaproteobacteria</taxon>
        <taxon>environmental samples</taxon>
    </lineage>
</organism>
<proteinExistence type="predicted"/>
<protein>
    <submittedName>
        <fullName evidence="2">Rubrerythrin</fullName>
    </submittedName>
</protein>
<evidence type="ECO:0000259" key="1">
    <source>
        <dbReference type="Pfam" id="PF02915"/>
    </source>
</evidence>
<dbReference type="CDD" id="cd01045">
    <property type="entry name" value="Ferritin_like_AB"/>
    <property type="match status" value="1"/>
</dbReference>
<dbReference type="Pfam" id="PF02915">
    <property type="entry name" value="Rubrerythrin"/>
    <property type="match status" value="1"/>
</dbReference>
<dbReference type="InterPro" id="IPR012347">
    <property type="entry name" value="Ferritin-like"/>
</dbReference>
<reference evidence="2" key="1">
    <citation type="submission" date="2016-04" db="EMBL/GenBank/DDBJ databases">
        <authorList>
            <person name="Evans L.H."/>
            <person name="Alamgir A."/>
            <person name="Owens N."/>
            <person name="Weber N.D."/>
            <person name="Virtaneva K."/>
            <person name="Barbian K."/>
            <person name="Babar A."/>
            <person name="Rosenke K."/>
        </authorList>
    </citation>
    <scope>NUCLEOTIDE SEQUENCE</scope>
    <source>
        <strain evidence="2">86</strain>
    </source>
</reference>
<gene>
    <name evidence="2" type="ORF">KL86APRO_11062</name>
</gene>
<accession>A0A212JHD4</accession>
<name>A0A212JHD4_9PROT</name>
<dbReference type="SUPFAM" id="SSF47240">
    <property type="entry name" value="Ferritin-like"/>
    <property type="match status" value="1"/>
</dbReference>
<dbReference type="InterPro" id="IPR009078">
    <property type="entry name" value="Ferritin-like_SF"/>
</dbReference>
<dbReference type="GO" id="GO:0016491">
    <property type="term" value="F:oxidoreductase activity"/>
    <property type="evidence" value="ECO:0007669"/>
    <property type="project" value="InterPro"/>
</dbReference>
<dbReference type="GO" id="GO:0046872">
    <property type="term" value="F:metal ion binding"/>
    <property type="evidence" value="ECO:0007669"/>
    <property type="project" value="InterPro"/>
</dbReference>
<dbReference type="AlphaFoldDB" id="A0A212JHD4"/>
<evidence type="ECO:0000313" key="2">
    <source>
        <dbReference type="EMBL" id="SBV98837.1"/>
    </source>
</evidence>
<feature type="domain" description="Rubrerythrin diiron-binding" evidence="1">
    <location>
        <begin position="7"/>
        <end position="51"/>
    </location>
</feature>
<dbReference type="EMBL" id="FLUO01000001">
    <property type="protein sequence ID" value="SBV98837.1"/>
    <property type="molecule type" value="Genomic_DNA"/>
</dbReference>
<dbReference type="InterPro" id="IPR003251">
    <property type="entry name" value="Rr_diiron-bd_dom"/>
</dbReference>
<sequence>MNSLELFLAHALRLEEDSAVRYDEMADALSVHRKSEVARLFRKMAHYSRLHLAEAERRAAGLDIPRLKPWEYQWPGDDSPENAPTEDADYAMNDRDALLLALVGERGAHAFYSGIAAATADAEIRAAAEEFAAEECGHVALLEDWLSRTPDTGPVVDLDPPAAIA</sequence>
<dbReference type="Gene3D" id="1.20.1260.10">
    <property type="match status" value="1"/>
</dbReference>